<organism evidence="4 5">
    <name type="scientific">Callosobruchus maculatus</name>
    <name type="common">Southern cowpea weevil</name>
    <name type="synonym">Pulse bruchid</name>
    <dbReference type="NCBI Taxonomy" id="64391"/>
    <lineage>
        <taxon>Eukaryota</taxon>
        <taxon>Metazoa</taxon>
        <taxon>Ecdysozoa</taxon>
        <taxon>Arthropoda</taxon>
        <taxon>Hexapoda</taxon>
        <taxon>Insecta</taxon>
        <taxon>Pterygota</taxon>
        <taxon>Neoptera</taxon>
        <taxon>Endopterygota</taxon>
        <taxon>Coleoptera</taxon>
        <taxon>Polyphaga</taxon>
        <taxon>Cucujiformia</taxon>
        <taxon>Chrysomeloidea</taxon>
        <taxon>Chrysomelidae</taxon>
        <taxon>Bruchinae</taxon>
        <taxon>Bruchini</taxon>
        <taxon>Callosobruchus</taxon>
    </lineage>
</organism>
<feature type="compositionally biased region" description="Acidic residues" evidence="2">
    <location>
        <begin position="1114"/>
        <end position="1125"/>
    </location>
</feature>
<reference evidence="4 5" key="1">
    <citation type="submission" date="2019-01" db="EMBL/GenBank/DDBJ databases">
        <authorList>
            <person name="Sayadi A."/>
        </authorList>
    </citation>
    <scope>NUCLEOTIDE SEQUENCE [LARGE SCALE GENOMIC DNA]</scope>
</reference>
<keyword evidence="1" id="KW-0245">EGF-like domain</keyword>
<dbReference type="InterPro" id="IPR035914">
    <property type="entry name" value="Sperma_CUB_dom_sf"/>
</dbReference>
<feature type="region of interest" description="Disordered" evidence="2">
    <location>
        <begin position="1363"/>
        <end position="1446"/>
    </location>
</feature>
<feature type="non-terminal residue" evidence="4">
    <location>
        <position position="1"/>
    </location>
</feature>
<feature type="compositionally biased region" description="Low complexity" evidence="2">
    <location>
        <begin position="717"/>
        <end position="727"/>
    </location>
</feature>
<feature type="compositionally biased region" description="Low complexity" evidence="2">
    <location>
        <begin position="1261"/>
        <end position="1296"/>
    </location>
</feature>
<feature type="region of interest" description="Disordered" evidence="2">
    <location>
        <begin position="621"/>
        <end position="655"/>
    </location>
</feature>
<dbReference type="PANTHER" id="PTHR24033:SF151">
    <property type="entry name" value="NOTCH 2"/>
    <property type="match status" value="1"/>
</dbReference>
<feature type="region of interest" description="Disordered" evidence="2">
    <location>
        <begin position="487"/>
        <end position="519"/>
    </location>
</feature>
<dbReference type="Proteomes" id="UP000410492">
    <property type="component" value="Unassembled WGS sequence"/>
</dbReference>
<dbReference type="SMART" id="SM00181">
    <property type="entry name" value="EGF"/>
    <property type="match status" value="3"/>
</dbReference>
<dbReference type="PROSITE" id="PS50026">
    <property type="entry name" value="EGF_3"/>
    <property type="match status" value="3"/>
</dbReference>
<feature type="domain" description="EGF-like" evidence="3">
    <location>
        <begin position="266"/>
        <end position="296"/>
    </location>
</feature>
<dbReference type="InterPro" id="IPR000742">
    <property type="entry name" value="EGF"/>
</dbReference>
<dbReference type="Gene3D" id="2.10.25.10">
    <property type="entry name" value="Laminin"/>
    <property type="match status" value="3"/>
</dbReference>
<feature type="disulfide bond" evidence="1">
    <location>
        <begin position="286"/>
        <end position="295"/>
    </location>
</feature>
<feature type="compositionally biased region" description="Polar residues" evidence="2">
    <location>
        <begin position="1081"/>
        <end position="1100"/>
    </location>
</feature>
<dbReference type="PROSITE" id="PS01186">
    <property type="entry name" value="EGF_2"/>
    <property type="match status" value="1"/>
</dbReference>
<feature type="compositionally biased region" description="Low complexity" evidence="2">
    <location>
        <begin position="1032"/>
        <end position="1050"/>
    </location>
</feature>
<feature type="domain" description="EGF-like" evidence="3">
    <location>
        <begin position="298"/>
        <end position="334"/>
    </location>
</feature>
<feature type="region of interest" description="Disordered" evidence="2">
    <location>
        <begin position="414"/>
        <end position="453"/>
    </location>
</feature>
<feature type="region of interest" description="Disordered" evidence="2">
    <location>
        <begin position="1201"/>
        <end position="1297"/>
    </location>
</feature>
<dbReference type="Gene3D" id="2.60.120.290">
    <property type="entry name" value="Spermadhesin, CUB domain"/>
    <property type="match status" value="1"/>
</dbReference>
<dbReference type="PANTHER" id="PTHR24033">
    <property type="entry name" value="EGF-LIKE DOMAIN-CONTAINING PROTEIN"/>
    <property type="match status" value="1"/>
</dbReference>
<evidence type="ECO:0000313" key="4">
    <source>
        <dbReference type="EMBL" id="VEN60310.1"/>
    </source>
</evidence>
<feature type="region of interest" description="Disordered" evidence="2">
    <location>
        <begin position="1309"/>
        <end position="1329"/>
    </location>
</feature>
<dbReference type="InterPro" id="IPR051830">
    <property type="entry name" value="NOTCH_homolog"/>
</dbReference>
<feature type="region of interest" description="Disordered" evidence="2">
    <location>
        <begin position="551"/>
        <end position="577"/>
    </location>
</feature>
<feature type="disulfide bond" evidence="1">
    <location>
        <begin position="251"/>
        <end position="260"/>
    </location>
</feature>
<dbReference type="SUPFAM" id="SSF49854">
    <property type="entry name" value="Spermadhesin, CUB domain"/>
    <property type="match status" value="1"/>
</dbReference>
<sequence>TGFSLTWQAVDVSACPIQTLTAKEGAIVTPNYPNFLLAHLDCTINILAPTGKRIWLEFAKNDGAYEVVTSEKDYLMELMLGRRSRMIRPFSTEALLTEGRGFSASYKILSAVEEEKVISLTNLSSGTLLHLNFPDRPPSNAECPGNNGVIEVFDNYSDVNGTTWKLCHDPGGDEVPSVPIYISSFLNTLHVRQRHGLLGVPLNGTMKVQLDGNHLQKLISFKDSEVESCSPNPCQNGGKCISKKSRKFCQCTGHFTGLFCALTKCDLEPCAFGTCSLTPTSYECRCRTGYTGPTCDQKRRPCESNPCDGRGVCSERGEGFVCRCHAWWEGTRCERRMTKIPYTPLSERMLHEPFWLGLMTVFVVMGVIGLVWCAKRHFPEKIEKLLAEEDSRNRSTISSLRSSSMRDQLVHASSANPLTSNSASNPAPSLSTGGAAAAGGAGSGSAPNSSAHAAPRSIFGRLGIRKPSILSLTSPHACDRHATARTFSLDDLLKPPPRRTPSPKKKRNNSTPTKKNAAEKKQILQHLVSPINKQNRKVSLGELIQLSEIKSNESTKKPQENGKEIESKFGGVNPATAALNDPKLEKKVTFARLLNKVSAEMSSGSDFELGLLQTNRLGCAIARPSSTPPSPSVDLRSPHSTSSNQGSTSLTSSDLAIPSALSSSISDLLIHRRHNSHHHRLPNGRQKPASADSILAMFRNFSSSTAGANLPSSLRISPSTTPTASSPQDDLVGDDDSSTSSIHTPISLCSLPPESPVSSRHGSQSIEIPVLDPLSAHKSNQASGSNLLHPPTILLEIPSTINKCLSPIHEMPTPLPSPALTPIMRRSQVMAPPLSGDADSSDDRISVEIPDISVVCRDGEEERGRRAEIVIDLQAEDGLIMEEAAAMQMSASKTKPVRQPPVGQSASLFAPMITIEPPPLVIPTLTVQTPSPTIPQLPTITFGSPPPVRRVDDTCFPFPSPKQSRKMLKDFDKPTSLDLPGAPPMITITCNMSEVESDGDSISPAVNVVATTVGMTYLSPFSMSTRGEHNASESNLSSSGYSSMASPGPSRCSSSNPLCPSEMEDQGPHGSGHGGGHRRQSTPILKSNTSTVACSSNEKPQQQGQRRGRSDSETLSDDPLLESNDEGIGTDHIDEKIDDGDVFMNETETCKLLLDLPLPPMFAAPKCSLEDTADRLLPPPTANKNSLQLPSIVVNLTTCAHPKKQSRKREKKQLRSIKTSSPTKHQLIHHSLSSHLDIPCKDGGHKVPPPRKLSPKRRIVRSQVVSSSSSSDSISSTRENRLSSSSPSPDTIRWSSPVAWSAEKCSRSLEASAEETNDVQESPSLPNTLDFSKIHYSHQKVSRLRAISHQIRFLRRLEQSLKRKERVGSPDSLDSGEESPRATSPLLQKPRPQPEIRKSSSSGLLQMGGVSISGRRNGNRRGGERTGQHEPLLAQPVMLAGNGYSD</sequence>
<feature type="compositionally biased region" description="Basic and acidic residues" evidence="2">
    <location>
        <begin position="551"/>
        <end position="567"/>
    </location>
</feature>
<dbReference type="EMBL" id="CAACVG010012479">
    <property type="protein sequence ID" value="VEN60310.1"/>
    <property type="molecule type" value="Genomic_DNA"/>
</dbReference>
<feature type="compositionally biased region" description="Low complexity" evidence="2">
    <location>
        <begin position="444"/>
        <end position="453"/>
    </location>
</feature>
<feature type="compositionally biased region" description="Low complexity" evidence="2">
    <location>
        <begin position="638"/>
        <end position="655"/>
    </location>
</feature>
<feature type="compositionally biased region" description="Low complexity" evidence="2">
    <location>
        <begin position="414"/>
        <end position="435"/>
    </location>
</feature>
<protein>
    <recommendedName>
        <fullName evidence="3">EGF-like domain-containing protein</fullName>
    </recommendedName>
</protein>
<dbReference type="OrthoDB" id="418245at2759"/>
<accession>A0A653DJC7</accession>
<evidence type="ECO:0000259" key="3">
    <source>
        <dbReference type="PROSITE" id="PS50026"/>
    </source>
</evidence>
<proteinExistence type="predicted"/>
<feature type="domain" description="EGF-like" evidence="3">
    <location>
        <begin position="225"/>
        <end position="261"/>
    </location>
</feature>
<feature type="compositionally biased region" description="Basic residues" evidence="2">
    <location>
        <begin position="1201"/>
        <end position="1215"/>
    </location>
</feature>
<comment type="caution">
    <text evidence="1">Lacks conserved residue(s) required for the propagation of feature annotation.</text>
</comment>
<feature type="compositionally biased region" description="Polar residues" evidence="2">
    <location>
        <begin position="1319"/>
        <end position="1329"/>
    </location>
</feature>
<gene>
    <name evidence="4" type="ORF">CALMAC_LOCUS18054</name>
</gene>
<evidence type="ECO:0000256" key="2">
    <source>
        <dbReference type="SAM" id="MobiDB-lite"/>
    </source>
</evidence>
<dbReference type="PROSITE" id="PS00022">
    <property type="entry name" value="EGF_1"/>
    <property type="match status" value="3"/>
</dbReference>
<keyword evidence="1" id="KW-1015">Disulfide bond</keyword>
<evidence type="ECO:0000313" key="5">
    <source>
        <dbReference type="Proteomes" id="UP000410492"/>
    </source>
</evidence>
<keyword evidence="5" id="KW-1185">Reference proteome</keyword>
<feature type="region of interest" description="Disordered" evidence="2">
    <location>
        <begin position="1024"/>
        <end position="1134"/>
    </location>
</feature>
<dbReference type="CDD" id="cd00054">
    <property type="entry name" value="EGF_CA"/>
    <property type="match status" value="2"/>
</dbReference>
<name>A0A653DJC7_CALMS</name>
<feature type="region of interest" description="Disordered" evidence="2">
    <location>
        <begin position="709"/>
        <end position="764"/>
    </location>
</feature>
<feature type="disulfide bond" evidence="1">
    <location>
        <begin position="324"/>
        <end position="333"/>
    </location>
</feature>
<evidence type="ECO:0000256" key="1">
    <source>
        <dbReference type="PROSITE-ProRule" id="PRU00076"/>
    </source>
</evidence>
<dbReference type="SUPFAM" id="SSF57196">
    <property type="entry name" value="EGF/Laminin"/>
    <property type="match status" value="2"/>
</dbReference>